<accession>A0A9X8EK56</accession>
<dbReference type="AlphaFoldDB" id="A0A9X8EK56"/>
<comment type="caution">
    <text evidence="1">The sequence shown here is derived from an EMBL/GenBank/DDBJ whole genome shotgun (WGS) entry which is preliminary data.</text>
</comment>
<dbReference type="EMBL" id="RJUR01000011">
    <property type="protein sequence ID" value="ROQ53443.1"/>
    <property type="molecule type" value="Genomic_DNA"/>
</dbReference>
<evidence type="ECO:0000313" key="1">
    <source>
        <dbReference type="EMBL" id="ROQ53443.1"/>
    </source>
</evidence>
<dbReference type="Proteomes" id="UP000269115">
    <property type="component" value="Unassembled WGS sequence"/>
</dbReference>
<sequence>MCIIAQAARLDPLDATGKVDSCDKQNDVASYPGAHSRVPFLGASIMSATSFSVQLQNEMEGKINYFHYQKFGDPASGTKSALTSPQTTYDFNLYPGGKFIATTAESYQTQLEDPKLLRFRFTNNSGFPVGLLRVYGEPPYPDWVIAALEDIPGDESDKDVQSQRESIIDRYNQMVGEVNTGPKQFPGGVLRRWIDYEPRRGDPSKWYAWLLRPGRSTSVAVIDGSVWAVSVAKSED</sequence>
<proteinExistence type="predicted"/>
<evidence type="ECO:0000313" key="2">
    <source>
        <dbReference type="Proteomes" id="UP000269115"/>
    </source>
</evidence>
<name>A0A9X8EK56_PSEPU</name>
<protein>
    <submittedName>
        <fullName evidence="1">Uncharacterized protein</fullName>
    </submittedName>
</protein>
<organism evidence="1 2">
    <name type="scientific">Pseudomonas putida</name>
    <name type="common">Arthrobacter siderocapsulatus</name>
    <dbReference type="NCBI Taxonomy" id="303"/>
    <lineage>
        <taxon>Bacteria</taxon>
        <taxon>Pseudomonadati</taxon>
        <taxon>Pseudomonadota</taxon>
        <taxon>Gammaproteobacteria</taxon>
        <taxon>Pseudomonadales</taxon>
        <taxon>Pseudomonadaceae</taxon>
        <taxon>Pseudomonas</taxon>
    </lineage>
</organism>
<gene>
    <name evidence="1" type="ORF">EDF85_1201</name>
</gene>
<reference evidence="1 2" key="1">
    <citation type="submission" date="2018-11" db="EMBL/GenBank/DDBJ databases">
        <title>Genomic analyses of the natural microbiome of Caenorhabditis elegans.</title>
        <authorList>
            <person name="Samuel B."/>
        </authorList>
    </citation>
    <scope>NUCLEOTIDE SEQUENCE [LARGE SCALE GENOMIC DNA]</scope>
    <source>
        <strain evidence="1 2">BIGb0473</strain>
    </source>
</reference>